<feature type="coiled-coil region" evidence="4">
    <location>
        <begin position="113"/>
        <end position="176"/>
    </location>
</feature>
<evidence type="ECO:0000259" key="5">
    <source>
        <dbReference type="Pfam" id="PF01765"/>
    </source>
</evidence>
<accession>A0A1F5TNP2</accession>
<proteinExistence type="inferred from homology"/>
<keyword evidence="2 3" id="KW-0648">Protein biosynthesis</keyword>
<name>A0A1F5TNP2_9BACT</name>
<dbReference type="PANTHER" id="PTHR20982">
    <property type="entry name" value="RIBOSOME RECYCLING FACTOR"/>
    <property type="match status" value="1"/>
</dbReference>
<evidence type="ECO:0000313" key="6">
    <source>
        <dbReference type="EMBL" id="OGF40131.1"/>
    </source>
</evidence>
<dbReference type="InterPro" id="IPR036191">
    <property type="entry name" value="RRF_sf"/>
</dbReference>
<dbReference type="Proteomes" id="UP000177579">
    <property type="component" value="Unassembled WGS sequence"/>
</dbReference>
<comment type="caution">
    <text evidence="6">The sequence shown here is derived from an EMBL/GenBank/DDBJ whole genome shotgun (WGS) entry which is preliminary data.</text>
</comment>
<feature type="domain" description="Ribosome recycling factor" evidence="5">
    <location>
        <begin position="19"/>
        <end position="182"/>
    </location>
</feature>
<dbReference type="SUPFAM" id="SSF55194">
    <property type="entry name" value="Ribosome recycling factor, RRF"/>
    <property type="match status" value="1"/>
</dbReference>
<dbReference type="EMBL" id="MFGO01000036">
    <property type="protein sequence ID" value="OGF40131.1"/>
    <property type="molecule type" value="Genomic_DNA"/>
</dbReference>
<dbReference type="InterPro" id="IPR002661">
    <property type="entry name" value="Ribosome_recyc_fac"/>
</dbReference>
<evidence type="ECO:0000256" key="2">
    <source>
        <dbReference type="ARBA" id="ARBA00022917"/>
    </source>
</evidence>
<evidence type="ECO:0000256" key="4">
    <source>
        <dbReference type="SAM" id="Coils"/>
    </source>
</evidence>
<dbReference type="GO" id="GO:0005737">
    <property type="term" value="C:cytoplasm"/>
    <property type="evidence" value="ECO:0007669"/>
    <property type="project" value="UniProtKB-SubCell"/>
</dbReference>
<dbReference type="Gene3D" id="3.30.1360.40">
    <property type="match status" value="1"/>
</dbReference>
<reference evidence="6 7" key="1">
    <citation type="journal article" date="2016" name="Nat. Commun.">
        <title>Thousands of microbial genomes shed light on interconnected biogeochemical processes in an aquifer system.</title>
        <authorList>
            <person name="Anantharaman K."/>
            <person name="Brown C.T."/>
            <person name="Hug L.A."/>
            <person name="Sharon I."/>
            <person name="Castelle C.J."/>
            <person name="Probst A.J."/>
            <person name="Thomas B.C."/>
            <person name="Singh A."/>
            <person name="Wilkins M.J."/>
            <person name="Karaoz U."/>
            <person name="Brodie E.L."/>
            <person name="Williams K.H."/>
            <person name="Hubbard S.S."/>
            <person name="Banfield J.F."/>
        </authorList>
    </citation>
    <scope>NUCLEOTIDE SEQUENCE [LARGE SCALE GENOMIC DNA]</scope>
</reference>
<dbReference type="PANTHER" id="PTHR20982:SF3">
    <property type="entry name" value="MITOCHONDRIAL RIBOSOME RECYCLING FACTOR PSEUDO 1"/>
    <property type="match status" value="1"/>
</dbReference>
<organism evidence="6 7">
    <name type="scientific">Candidatus Falkowbacteria bacterium RIFOXYD2_FULL_34_120</name>
    <dbReference type="NCBI Taxonomy" id="1798007"/>
    <lineage>
        <taxon>Bacteria</taxon>
        <taxon>Candidatus Falkowiibacteriota</taxon>
    </lineage>
</organism>
<keyword evidence="3" id="KW-0963">Cytoplasm</keyword>
<dbReference type="InterPro" id="IPR023584">
    <property type="entry name" value="Ribosome_recyc_fac_dom"/>
</dbReference>
<dbReference type="FunFam" id="3.30.1360.40:FF:000001">
    <property type="entry name" value="Ribosome-recycling factor"/>
    <property type="match status" value="1"/>
</dbReference>
<dbReference type="GO" id="GO:0006415">
    <property type="term" value="P:translational termination"/>
    <property type="evidence" value="ECO:0007669"/>
    <property type="project" value="UniProtKB-UniRule"/>
</dbReference>
<evidence type="ECO:0000313" key="7">
    <source>
        <dbReference type="Proteomes" id="UP000177579"/>
    </source>
</evidence>
<gene>
    <name evidence="3" type="primary">frr</name>
    <name evidence="6" type="ORF">A2531_05095</name>
</gene>
<sequence length="184" mass="21202">MNQYIEAKKGEFEKTIEFFKKEIGSLRTGRANPNIFDAVVVSAYGVRTPLNGVAAINVADGQSITIAPWDKNIIKEIEKAIIEADLGVSVVNEGGQIRVTVPRMTEENRKDLVKKLNEKYEQARISFRQIRDEIKTKIEQEEKEKAVTEDEKFKYIKELDEEITKRNNEIKEIREKKEAEIMTI</sequence>
<comment type="similarity">
    <text evidence="1 3">Belongs to the RRF family.</text>
</comment>
<dbReference type="Pfam" id="PF01765">
    <property type="entry name" value="RRF"/>
    <property type="match status" value="1"/>
</dbReference>
<comment type="subcellular location">
    <subcellularLocation>
        <location evidence="3">Cytoplasm</location>
    </subcellularLocation>
</comment>
<dbReference type="GO" id="GO:0043023">
    <property type="term" value="F:ribosomal large subunit binding"/>
    <property type="evidence" value="ECO:0007669"/>
    <property type="project" value="TreeGrafter"/>
</dbReference>
<dbReference type="HAMAP" id="MF_00040">
    <property type="entry name" value="RRF"/>
    <property type="match status" value="1"/>
</dbReference>
<evidence type="ECO:0000256" key="3">
    <source>
        <dbReference type="HAMAP-Rule" id="MF_00040"/>
    </source>
</evidence>
<keyword evidence="4" id="KW-0175">Coiled coil</keyword>
<dbReference type="AlphaFoldDB" id="A0A1F5TNP2"/>
<evidence type="ECO:0000256" key="1">
    <source>
        <dbReference type="ARBA" id="ARBA00005912"/>
    </source>
</evidence>
<comment type="function">
    <text evidence="3">Responsible for the release of ribosomes from messenger RNA at the termination of protein biosynthesis. May increase the efficiency of translation by recycling ribosomes from one round of translation to another.</text>
</comment>
<protein>
    <recommendedName>
        <fullName evidence="3">Ribosome-recycling factor</fullName>
        <shortName evidence="3">RRF</shortName>
    </recommendedName>
    <alternativeName>
        <fullName evidence="3">Ribosome-releasing factor</fullName>
    </alternativeName>
</protein>
<dbReference type="Gene3D" id="1.10.132.20">
    <property type="entry name" value="Ribosome-recycling factor"/>
    <property type="match status" value="1"/>
</dbReference>
<dbReference type="NCBIfam" id="TIGR00496">
    <property type="entry name" value="frr"/>
    <property type="match status" value="1"/>
</dbReference>